<sequence>MKTSNNDKIAMIFDTNQNAKSKTITVFPSKGIYLTYADVLNGKPLDDSNFEIKNIKERFHLLNITIDSEELNYYGFSDGEVFYINVLKYSSAKYYAKIEIIEGKYYIENVVYNPNDTIAMGAMFGLIGVAIASVASDSSVPMLIDCYSGRPSLFIK</sequence>
<evidence type="ECO:0000313" key="4">
    <source>
        <dbReference type="Proteomes" id="UP000318669"/>
    </source>
</evidence>
<dbReference type="EMBL" id="VJZL01000002">
    <property type="protein sequence ID" value="TRX12827.1"/>
    <property type="molecule type" value="Genomic_DNA"/>
</dbReference>
<evidence type="ECO:0000313" key="2">
    <source>
        <dbReference type="EMBL" id="TRX12827.1"/>
    </source>
</evidence>
<proteinExistence type="predicted"/>
<organism evidence="2 4">
    <name type="scientific">Flavobacterium gawalongense</name>
    <dbReference type="NCBI Taxonomy" id="2594432"/>
    <lineage>
        <taxon>Bacteria</taxon>
        <taxon>Pseudomonadati</taxon>
        <taxon>Bacteroidota</taxon>
        <taxon>Flavobacteriia</taxon>
        <taxon>Flavobacteriales</taxon>
        <taxon>Flavobacteriaceae</taxon>
        <taxon>Flavobacterium</taxon>
    </lineage>
</organism>
<dbReference type="RefSeq" id="WP_143385959.1">
    <property type="nucleotide sequence ID" value="NZ_VJZM01000002.1"/>
</dbReference>
<dbReference type="AlphaFoldDB" id="A0A553BWY3"/>
<gene>
    <name evidence="2" type="ORF">FNW11_02065</name>
    <name evidence="1" type="ORF">FNW12_02715</name>
</gene>
<dbReference type="EMBL" id="VJZN01000003">
    <property type="protein sequence ID" value="TRX09359.1"/>
    <property type="molecule type" value="Genomic_DNA"/>
</dbReference>
<accession>A0A553BWY3</accession>
<dbReference type="Proteomes" id="UP000318669">
    <property type="component" value="Unassembled WGS sequence"/>
</dbReference>
<evidence type="ECO:0000313" key="1">
    <source>
        <dbReference type="EMBL" id="TRX09359.1"/>
    </source>
</evidence>
<protein>
    <submittedName>
        <fullName evidence="2">Uncharacterized protein</fullName>
    </submittedName>
</protein>
<name>A0A553BWY3_9FLAO</name>
<reference evidence="3 4" key="1">
    <citation type="submission" date="2019-07" db="EMBL/GenBank/DDBJ databases">
        <title>Novel species of Flavobacterium.</title>
        <authorList>
            <person name="Liu Q."/>
            <person name="Xin Y.-H."/>
        </authorList>
    </citation>
    <scope>NUCLEOTIDE SEQUENCE [LARGE SCALE GENOMIC DNA]</scope>
    <source>
        <strain evidence="1 3">GSP39</strain>
        <strain evidence="2 4">GSR22</strain>
    </source>
</reference>
<dbReference type="Proteomes" id="UP000318528">
    <property type="component" value="Unassembled WGS sequence"/>
</dbReference>
<evidence type="ECO:0000313" key="3">
    <source>
        <dbReference type="Proteomes" id="UP000318528"/>
    </source>
</evidence>
<comment type="caution">
    <text evidence="2">The sequence shown here is derived from an EMBL/GenBank/DDBJ whole genome shotgun (WGS) entry which is preliminary data.</text>
</comment>
<keyword evidence="3" id="KW-1185">Reference proteome</keyword>